<reference evidence="9 10" key="1">
    <citation type="submission" date="2019-03" db="EMBL/GenBank/DDBJ databases">
        <title>Metabolic potential of uncultured bacteria and archaea associated with petroleum seepage in deep-sea sediments.</title>
        <authorList>
            <person name="Dong X."/>
            <person name="Hubert C."/>
        </authorList>
    </citation>
    <scope>NUCLEOTIDE SEQUENCE [LARGE SCALE GENOMIC DNA]</scope>
    <source>
        <strain evidence="9">E29_bin36</strain>
    </source>
</reference>
<dbReference type="InterPro" id="IPR003423">
    <property type="entry name" value="OMP_efflux"/>
</dbReference>
<protein>
    <recommendedName>
        <fullName evidence="11">TolC family protein</fullName>
    </recommendedName>
</protein>
<keyword evidence="4" id="KW-1134">Transmembrane beta strand</keyword>
<dbReference type="GO" id="GO:0015288">
    <property type="term" value="F:porin activity"/>
    <property type="evidence" value="ECO:0007669"/>
    <property type="project" value="TreeGrafter"/>
</dbReference>
<keyword evidence="3" id="KW-0813">Transport</keyword>
<evidence type="ECO:0000256" key="4">
    <source>
        <dbReference type="ARBA" id="ARBA00022452"/>
    </source>
</evidence>
<accession>A0A523XSZ7</accession>
<dbReference type="EMBL" id="SOIP01000136">
    <property type="protein sequence ID" value="TET82392.1"/>
    <property type="molecule type" value="Genomic_DNA"/>
</dbReference>
<dbReference type="GO" id="GO:1990281">
    <property type="term" value="C:efflux pump complex"/>
    <property type="evidence" value="ECO:0007669"/>
    <property type="project" value="TreeGrafter"/>
</dbReference>
<keyword evidence="5" id="KW-0812">Transmembrane</keyword>
<dbReference type="PANTHER" id="PTHR30026">
    <property type="entry name" value="OUTER MEMBRANE PROTEIN TOLC"/>
    <property type="match status" value="1"/>
</dbReference>
<dbReference type="Pfam" id="PF02321">
    <property type="entry name" value="OEP"/>
    <property type="match status" value="1"/>
</dbReference>
<feature type="coiled-coil region" evidence="8">
    <location>
        <begin position="104"/>
        <end position="131"/>
    </location>
</feature>
<evidence type="ECO:0000256" key="5">
    <source>
        <dbReference type="ARBA" id="ARBA00022692"/>
    </source>
</evidence>
<evidence type="ECO:0000256" key="8">
    <source>
        <dbReference type="SAM" id="Coils"/>
    </source>
</evidence>
<organism evidence="9 10">
    <name type="scientific">candidate division TA06 bacterium</name>
    <dbReference type="NCBI Taxonomy" id="2250710"/>
    <lineage>
        <taxon>Bacteria</taxon>
        <taxon>Bacteria division TA06</taxon>
    </lineage>
</organism>
<sequence>TRRQAPLEVRTTEHLPDFPSRSEVVAMGLRHRPEMAREASRVKLQRAYQSQSKGSFFPTFRLNASFNRSGDRFLADDNSWSAGVNASLPLFDGLRTPADYFQSRVSLRRQLAQYEETRQSVEENIEKAYSDWLLAKKRMEVAEKSLTAATKIYNLNRLQYQQGRASYFIFQQRELSLTRAEYERVNASYNLFVSTAELERAIGKSLSAELKGEE</sequence>
<proteinExistence type="inferred from homology"/>
<feature type="non-terminal residue" evidence="9">
    <location>
        <position position="1"/>
    </location>
</feature>
<evidence type="ECO:0000256" key="3">
    <source>
        <dbReference type="ARBA" id="ARBA00022448"/>
    </source>
</evidence>
<dbReference type="PANTHER" id="PTHR30026:SF20">
    <property type="entry name" value="OUTER MEMBRANE PROTEIN TOLC"/>
    <property type="match status" value="1"/>
</dbReference>
<dbReference type="GO" id="GO:0009279">
    <property type="term" value="C:cell outer membrane"/>
    <property type="evidence" value="ECO:0007669"/>
    <property type="project" value="UniProtKB-SubCell"/>
</dbReference>
<name>A0A523XSZ7_UNCT6</name>
<evidence type="ECO:0000313" key="10">
    <source>
        <dbReference type="Proteomes" id="UP000315534"/>
    </source>
</evidence>
<comment type="subcellular location">
    <subcellularLocation>
        <location evidence="1">Cell outer membrane</location>
    </subcellularLocation>
</comment>
<comment type="caution">
    <text evidence="9">The sequence shown here is derived from an EMBL/GenBank/DDBJ whole genome shotgun (WGS) entry which is preliminary data.</text>
</comment>
<keyword evidence="6" id="KW-0472">Membrane</keyword>
<dbReference type="InterPro" id="IPR051906">
    <property type="entry name" value="TolC-like"/>
</dbReference>
<evidence type="ECO:0000256" key="2">
    <source>
        <dbReference type="ARBA" id="ARBA00007613"/>
    </source>
</evidence>
<evidence type="ECO:0000313" key="9">
    <source>
        <dbReference type="EMBL" id="TET82392.1"/>
    </source>
</evidence>
<evidence type="ECO:0000256" key="6">
    <source>
        <dbReference type="ARBA" id="ARBA00023136"/>
    </source>
</evidence>
<dbReference type="SUPFAM" id="SSF56954">
    <property type="entry name" value="Outer membrane efflux proteins (OEP)"/>
    <property type="match status" value="1"/>
</dbReference>
<keyword evidence="8" id="KW-0175">Coiled coil</keyword>
<evidence type="ECO:0000256" key="7">
    <source>
        <dbReference type="ARBA" id="ARBA00023237"/>
    </source>
</evidence>
<evidence type="ECO:0000256" key="1">
    <source>
        <dbReference type="ARBA" id="ARBA00004442"/>
    </source>
</evidence>
<gene>
    <name evidence="9" type="ORF">E3J38_02215</name>
</gene>
<dbReference type="Gene3D" id="1.20.1600.10">
    <property type="entry name" value="Outer membrane efflux proteins (OEP)"/>
    <property type="match status" value="1"/>
</dbReference>
<dbReference type="GO" id="GO:0015562">
    <property type="term" value="F:efflux transmembrane transporter activity"/>
    <property type="evidence" value="ECO:0007669"/>
    <property type="project" value="InterPro"/>
</dbReference>
<dbReference type="AlphaFoldDB" id="A0A523XSZ7"/>
<comment type="similarity">
    <text evidence="2">Belongs to the outer membrane factor (OMF) (TC 1.B.17) family.</text>
</comment>
<keyword evidence="7" id="KW-0998">Cell outer membrane</keyword>
<dbReference type="Proteomes" id="UP000315534">
    <property type="component" value="Unassembled WGS sequence"/>
</dbReference>
<evidence type="ECO:0008006" key="11">
    <source>
        <dbReference type="Google" id="ProtNLM"/>
    </source>
</evidence>